<dbReference type="SUPFAM" id="SSF81585">
    <property type="entry name" value="PsbU/PolX domain-like"/>
    <property type="match status" value="1"/>
</dbReference>
<dbReference type="InterPro" id="IPR005628">
    <property type="entry name" value="GspK"/>
</dbReference>
<dbReference type="Gene3D" id="3.30.1300.30">
    <property type="entry name" value="GSPII I/J protein-like"/>
    <property type="match status" value="1"/>
</dbReference>
<dbReference type="Pfam" id="PF12836">
    <property type="entry name" value="HHH_3"/>
    <property type="match status" value="1"/>
</dbReference>
<evidence type="ECO:0000313" key="2">
    <source>
        <dbReference type="Proteomes" id="UP000018914"/>
    </source>
</evidence>
<dbReference type="KEGG" id="trd:THERU_01270"/>
<reference evidence="1 2" key="1">
    <citation type="submission" date="2013-12" db="EMBL/GenBank/DDBJ databases">
        <authorList>
            <consortium name="DOE Joint Genome Institute"/>
            <person name="Eisen J."/>
            <person name="Huntemann M."/>
            <person name="Han J."/>
            <person name="Chen A."/>
            <person name="Kyrpides N."/>
            <person name="Mavromatis K."/>
            <person name="Markowitz V."/>
            <person name="Palaniappan K."/>
            <person name="Ivanova N."/>
            <person name="Schaumberg A."/>
            <person name="Pati A."/>
            <person name="Liolios K."/>
            <person name="Nordberg H.P."/>
            <person name="Cantor M.N."/>
            <person name="Hua S.X."/>
            <person name="Woyke T."/>
        </authorList>
    </citation>
    <scope>NUCLEOTIDE SEQUENCE [LARGE SCALE GENOMIC DNA]</scope>
    <source>
        <strain evidence="1 2">DSM 23557</strain>
    </source>
</reference>
<dbReference type="RefSeq" id="WP_025305471.1">
    <property type="nucleotide sequence ID" value="NZ_CP007028.1"/>
</dbReference>
<dbReference type="PANTHER" id="PTHR38831">
    <property type="entry name" value="TYPE II SECRETION SYSTEM PROTEIN K"/>
    <property type="match status" value="1"/>
</dbReference>
<organism evidence="2">
    <name type="scientific">Thermocrinis ruber</name>
    <dbReference type="NCBI Taxonomy" id="75906"/>
    <lineage>
        <taxon>Bacteria</taxon>
        <taxon>Pseudomonadati</taxon>
        <taxon>Aquificota</taxon>
        <taxon>Aquificia</taxon>
        <taxon>Aquificales</taxon>
        <taxon>Aquificaceae</taxon>
        <taxon>Thermocrinis</taxon>
    </lineage>
</organism>
<gene>
    <name evidence="1" type="ORF">THERU_01270</name>
</gene>
<dbReference type="STRING" id="75906.THERU_01270"/>
<evidence type="ECO:0000313" key="1">
    <source>
        <dbReference type="EMBL" id="AHE95520.1"/>
    </source>
</evidence>
<dbReference type="eggNOG" id="COG3156">
    <property type="taxonomic scope" value="Bacteria"/>
</dbReference>
<accession>W0DF41</accession>
<sequence length="284" mass="32764">MIPLLALMLFLMSAYYVLDAYSATKSAQKVVEEVSFKVQASYVFSYALPLVLDLLKRDDPSVDSLQDSWARELTFRTDRGELRITIYDEDRFLNLNSVDEGPYGKFFERLLRLLAIDPSYKENLLVWTGKSKGTINTDYPIKRAPLDAKEELYYMGFDRQDLLGKELGGKFYPGLLELTTVDSKGKVNINTASLYVLMALDQRIDETLASKIIERRNREPFKKPEDLLMVDGMTLDILYNIRDLIDVKSSTFHIKMELRSGERSAVFEVVYDRQADKILYKKLL</sequence>
<dbReference type="GO" id="GO:0009306">
    <property type="term" value="P:protein secretion"/>
    <property type="evidence" value="ECO:0007669"/>
    <property type="project" value="InterPro"/>
</dbReference>
<dbReference type="HOGENOM" id="CLU_989187_0_0_0"/>
<protein>
    <submittedName>
        <fullName evidence="1">General secretion pathway protein K</fullName>
    </submittedName>
</protein>
<proteinExistence type="predicted"/>
<dbReference type="GO" id="GO:0016020">
    <property type="term" value="C:membrane"/>
    <property type="evidence" value="ECO:0007669"/>
    <property type="project" value="InterPro"/>
</dbReference>
<dbReference type="AlphaFoldDB" id="W0DF41"/>
<dbReference type="Proteomes" id="UP000018914">
    <property type="component" value="Chromosome"/>
</dbReference>
<name>W0DF41_9AQUI</name>
<dbReference type="PANTHER" id="PTHR38831:SF2">
    <property type="entry name" value="TYPE II SECRETION SYSTEM PROTEIN K"/>
    <property type="match status" value="1"/>
</dbReference>
<dbReference type="EMBL" id="CP007028">
    <property type="protein sequence ID" value="AHE95520.1"/>
    <property type="molecule type" value="Genomic_DNA"/>
</dbReference>
<dbReference type="OrthoDB" id="9790239at2"/>
<dbReference type="Gene3D" id="1.10.150.320">
    <property type="entry name" value="Photosystem II 12 kDa extrinsic protein"/>
    <property type="match status" value="1"/>
</dbReference>
<keyword evidence="2" id="KW-1185">Reference proteome</keyword>